<dbReference type="InterPro" id="IPR047780">
    <property type="entry name" value="TssQ-like"/>
</dbReference>
<gene>
    <name evidence="3" type="ORF">SAMN05192589_11252</name>
</gene>
<protein>
    <recommendedName>
        <fullName evidence="5">Tetratricopeptide repeat-containing protein</fullName>
    </recommendedName>
</protein>
<keyword evidence="2" id="KW-0732">Signal</keyword>
<organism evidence="3 4">
    <name type="scientific">Paracidovorax valerianellae</name>
    <dbReference type="NCBI Taxonomy" id="187868"/>
    <lineage>
        <taxon>Bacteria</taxon>
        <taxon>Pseudomonadati</taxon>
        <taxon>Pseudomonadota</taxon>
        <taxon>Betaproteobacteria</taxon>
        <taxon>Burkholderiales</taxon>
        <taxon>Comamonadaceae</taxon>
        <taxon>Paracidovorax</taxon>
    </lineage>
</organism>
<feature type="chain" id="PRO_5011494871" description="Tetratricopeptide repeat-containing protein" evidence="2">
    <location>
        <begin position="30"/>
        <end position="159"/>
    </location>
</feature>
<feature type="region of interest" description="Disordered" evidence="1">
    <location>
        <begin position="28"/>
        <end position="50"/>
    </location>
</feature>
<dbReference type="STRING" id="187868.SAMN05192589_11252"/>
<reference evidence="3 4" key="1">
    <citation type="submission" date="2016-10" db="EMBL/GenBank/DDBJ databases">
        <authorList>
            <person name="de Groot N.N."/>
        </authorList>
    </citation>
    <scope>NUCLEOTIDE SEQUENCE [LARGE SCALE GENOMIC DNA]</scope>
    <source>
        <strain evidence="3 4">DSM 16619</strain>
    </source>
</reference>
<evidence type="ECO:0000313" key="4">
    <source>
        <dbReference type="Proteomes" id="UP000198781"/>
    </source>
</evidence>
<feature type="signal peptide" evidence="2">
    <location>
        <begin position="1"/>
        <end position="29"/>
    </location>
</feature>
<accession>A0A1G7A399</accession>
<dbReference type="OrthoDB" id="8590585at2"/>
<dbReference type="RefSeq" id="WP_092744994.1">
    <property type="nucleotide sequence ID" value="NZ_FMZC01000012.1"/>
</dbReference>
<dbReference type="Proteomes" id="UP000198781">
    <property type="component" value="Unassembled WGS sequence"/>
</dbReference>
<evidence type="ECO:0000256" key="2">
    <source>
        <dbReference type="SAM" id="SignalP"/>
    </source>
</evidence>
<keyword evidence="4" id="KW-1185">Reference proteome</keyword>
<evidence type="ECO:0000313" key="3">
    <source>
        <dbReference type="EMBL" id="SDE09408.1"/>
    </source>
</evidence>
<dbReference type="SUPFAM" id="SSF48452">
    <property type="entry name" value="TPR-like"/>
    <property type="match status" value="1"/>
</dbReference>
<sequence length="159" mass="17175">MKNRIPSLISYCMLGLVLTACQTAPDAPATPATDAAAQQPATPEPAKLDPVAAKEQALTRALDIYADGRYDDAIAALTPLIGATELPLASQVKVLKFIAFSHCAMGRLRQCRQHFDFALEQDPTFQLTEAEKGHPVWGREFNAARAAAARAKRTNRKAS</sequence>
<dbReference type="NCBIfam" id="NF038027">
    <property type="entry name" value="TssQ_fam"/>
    <property type="match status" value="1"/>
</dbReference>
<dbReference type="EMBL" id="FMZC01000012">
    <property type="protein sequence ID" value="SDE09408.1"/>
    <property type="molecule type" value="Genomic_DNA"/>
</dbReference>
<evidence type="ECO:0008006" key="5">
    <source>
        <dbReference type="Google" id="ProtNLM"/>
    </source>
</evidence>
<proteinExistence type="predicted"/>
<evidence type="ECO:0000256" key="1">
    <source>
        <dbReference type="SAM" id="MobiDB-lite"/>
    </source>
</evidence>
<dbReference type="InterPro" id="IPR011990">
    <property type="entry name" value="TPR-like_helical_dom_sf"/>
</dbReference>
<feature type="compositionally biased region" description="Low complexity" evidence="1">
    <location>
        <begin position="28"/>
        <end position="45"/>
    </location>
</feature>
<name>A0A1G7A399_9BURK</name>
<dbReference type="AlphaFoldDB" id="A0A1G7A399"/>
<dbReference type="PROSITE" id="PS51257">
    <property type="entry name" value="PROKAR_LIPOPROTEIN"/>
    <property type="match status" value="1"/>
</dbReference>